<evidence type="ECO:0000313" key="1">
    <source>
        <dbReference type="EMBL" id="KAL1875352.1"/>
    </source>
</evidence>
<dbReference type="Proteomes" id="UP001586593">
    <property type="component" value="Unassembled WGS sequence"/>
</dbReference>
<accession>A0ABR3XI40</accession>
<gene>
    <name evidence="1" type="ORF">VTK73DRAFT_10086</name>
</gene>
<reference evidence="1 2" key="1">
    <citation type="journal article" date="2024" name="Commun. Biol.">
        <title>Comparative genomic analysis of thermophilic fungi reveals convergent evolutionary adaptations and gene losses.</title>
        <authorList>
            <person name="Steindorff A.S."/>
            <person name="Aguilar-Pontes M.V."/>
            <person name="Robinson A.J."/>
            <person name="Andreopoulos B."/>
            <person name="LaButti K."/>
            <person name="Kuo A."/>
            <person name="Mondo S."/>
            <person name="Riley R."/>
            <person name="Otillar R."/>
            <person name="Haridas S."/>
            <person name="Lipzen A."/>
            <person name="Grimwood J."/>
            <person name="Schmutz J."/>
            <person name="Clum A."/>
            <person name="Reid I.D."/>
            <person name="Moisan M.C."/>
            <person name="Butler G."/>
            <person name="Nguyen T.T.M."/>
            <person name="Dewar K."/>
            <person name="Conant G."/>
            <person name="Drula E."/>
            <person name="Henrissat B."/>
            <person name="Hansel C."/>
            <person name="Singer S."/>
            <person name="Hutchinson M.I."/>
            <person name="de Vries R.P."/>
            <person name="Natvig D.O."/>
            <person name="Powell A.J."/>
            <person name="Tsang A."/>
            <person name="Grigoriev I.V."/>
        </authorList>
    </citation>
    <scope>NUCLEOTIDE SEQUENCE [LARGE SCALE GENOMIC DNA]</scope>
    <source>
        <strain evidence="1 2">ATCC 24622</strain>
    </source>
</reference>
<keyword evidence="2" id="KW-1185">Reference proteome</keyword>
<protein>
    <submittedName>
        <fullName evidence="1">Uncharacterized protein</fullName>
    </submittedName>
</protein>
<name>A0ABR3XI40_9PEZI</name>
<sequence>MASSQRMGKQTPYYIQGRLPTRWPKGPVGDAQRRPIDLKSCSESLADLPFGIMAYDVPGSWCVRDWFVLLDDQ</sequence>
<dbReference type="EMBL" id="JAZHXJ010000091">
    <property type="protein sequence ID" value="KAL1875352.1"/>
    <property type="molecule type" value="Genomic_DNA"/>
</dbReference>
<organism evidence="1 2">
    <name type="scientific">Phialemonium thermophilum</name>
    <dbReference type="NCBI Taxonomy" id="223376"/>
    <lineage>
        <taxon>Eukaryota</taxon>
        <taxon>Fungi</taxon>
        <taxon>Dikarya</taxon>
        <taxon>Ascomycota</taxon>
        <taxon>Pezizomycotina</taxon>
        <taxon>Sordariomycetes</taxon>
        <taxon>Sordariomycetidae</taxon>
        <taxon>Cephalothecales</taxon>
        <taxon>Cephalothecaceae</taxon>
        <taxon>Phialemonium</taxon>
    </lineage>
</organism>
<proteinExistence type="predicted"/>
<comment type="caution">
    <text evidence="1">The sequence shown here is derived from an EMBL/GenBank/DDBJ whole genome shotgun (WGS) entry which is preliminary data.</text>
</comment>
<evidence type="ECO:0000313" key="2">
    <source>
        <dbReference type="Proteomes" id="UP001586593"/>
    </source>
</evidence>